<dbReference type="Proteomes" id="UP000596857">
    <property type="component" value="Unassembled WGS sequence"/>
</dbReference>
<dbReference type="EMBL" id="WHOB01000062">
    <property type="protein sequence ID" value="NOU81428.1"/>
    <property type="molecule type" value="Genomic_DNA"/>
</dbReference>
<accession>A0ABX1YNK8</accession>
<reference evidence="2 3" key="1">
    <citation type="submission" date="2019-10" db="EMBL/GenBank/DDBJ databases">
        <title>Description of Paenibacillus terricola sp. nov.</title>
        <authorList>
            <person name="Carlier A."/>
            <person name="Qi S."/>
        </authorList>
    </citation>
    <scope>NUCLEOTIDE SEQUENCE [LARGE SCALE GENOMIC DNA]</scope>
    <source>
        <strain evidence="2 3">LMG 31459</strain>
    </source>
</reference>
<evidence type="ECO:0000259" key="1">
    <source>
        <dbReference type="Pfam" id="PF08241"/>
    </source>
</evidence>
<dbReference type="Gene3D" id="3.40.50.150">
    <property type="entry name" value="Vaccinia Virus protein VP39"/>
    <property type="match status" value="1"/>
</dbReference>
<name>A0ABX1YNK8_9BACL</name>
<dbReference type="Pfam" id="PF08241">
    <property type="entry name" value="Methyltransf_11"/>
    <property type="match status" value="1"/>
</dbReference>
<keyword evidence="2" id="KW-0808">Transferase</keyword>
<dbReference type="PANTHER" id="PTHR42912">
    <property type="entry name" value="METHYLTRANSFERASE"/>
    <property type="match status" value="1"/>
</dbReference>
<dbReference type="SUPFAM" id="SSF53335">
    <property type="entry name" value="S-adenosyl-L-methionine-dependent methyltransferases"/>
    <property type="match status" value="1"/>
</dbReference>
<evidence type="ECO:0000313" key="3">
    <source>
        <dbReference type="Proteomes" id="UP000596857"/>
    </source>
</evidence>
<keyword evidence="3" id="KW-1185">Reference proteome</keyword>
<evidence type="ECO:0000313" key="2">
    <source>
        <dbReference type="EMBL" id="NOU81428.1"/>
    </source>
</evidence>
<keyword evidence="2" id="KW-0489">Methyltransferase</keyword>
<dbReference type="InterPro" id="IPR050508">
    <property type="entry name" value="Methyltransf_Superfamily"/>
</dbReference>
<dbReference type="InterPro" id="IPR013216">
    <property type="entry name" value="Methyltransf_11"/>
</dbReference>
<gene>
    <name evidence="2" type="ORF">GC101_21430</name>
</gene>
<proteinExistence type="predicted"/>
<dbReference type="GO" id="GO:0032259">
    <property type="term" value="P:methylation"/>
    <property type="evidence" value="ECO:0007669"/>
    <property type="project" value="UniProtKB-KW"/>
</dbReference>
<dbReference type="GO" id="GO:0008168">
    <property type="term" value="F:methyltransferase activity"/>
    <property type="evidence" value="ECO:0007669"/>
    <property type="project" value="UniProtKB-KW"/>
</dbReference>
<organism evidence="2 3">
    <name type="scientific">Paenibacillus phytohabitans</name>
    <dbReference type="NCBI Taxonomy" id="2654978"/>
    <lineage>
        <taxon>Bacteria</taxon>
        <taxon>Bacillati</taxon>
        <taxon>Bacillota</taxon>
        <taxon>Bacilli</taxon>
        <taxon>Bacillales</taxon>
        <taxon>Paenibacillaceae</taxon>
        <taxon>Paenibacillus</taxon>
    </lineage>
</organism>
<sequence>MADSCCRHIMNTHDDSKGTGSSAAYRKKRMIFMLQADILRDPYTYDELKLEGTGAGNTKSGRKYPLKQGFLAFLGEADAEGSNKKYLELYNRIARFYRLSNKAYFALKFGGERSYRGQFLSSLELREGDRVLETSVGSGDNFPYLGVQAELYGLDISSGMLKQAVRNLRRWKLQGHLFQGQAEKLPFKDNVFDCVYHVGGINYFSDPGAAVLEMIRVAKPGTRLMIADETEKLVKGTYGKVPVVKGYFQQGEELPGVLGLIPQDMLEIEYKEVCKGLMYCITFRKP</sequence>
<comment type="caution">
    <text evidence="2">The sequence shown here is derived from an EMBL/GenBank/DDBJ whole genome shotgun (WGS) entry which is preliminary data.</text>
</comment>
<protein>
    <submittedName>
        <fullName evidence="2">Methyltransferase domain-containing protein</fullName>
    </submittedName>
</protein>
<feature type="domain" description="Methyltransferase type 11" evidence="1">
    <location>
        <begin position="133"/>
        <end position="226"/>
    </location>
</feature>
<dbReference type="InterPro" id="IPR029063">
    <property type="entry name" value="SAM-dependent_MTases_sf"/>
</dbReference>